<keyword evidence="3 10" id="KW-0479">Metal-binding</keyword>
<keyword evidence="6 10" id="KW-0443">Lipid metabolism</keyword>
<evidence type="ECO:0000313" key="13">
    <source>
        <dbReference type="Proteomes" id="UP000183898"/>
    </source>
</evidence>
<dbReference type="AlphaFoldDB" id="A0A1H8LJ08"/>
<dbReference type="GO" id="GO:0006633">
    <property type="term" value="P:fatty acid biosynthetic process"/>
    <property type="evidence" value="ECO:0007669"/>
    <property type="project" value="UniProtKB-UniRule"/>
</dbReference>
<dbReference type="GO" id="GO:0008897">
    <property type="term" value="F:holo-[acyl-carrier-protein] synthase activity"/>
    <property type="evidence" value="ECO:0007669"/>
    <property type="project" value="UniProtKB-UniRule"/>
</dbReference>
<evidence type="ECO:0000256" key="4">
    <source>
        <dbReference type="ARBA" id="ARBA00022832"/>
    </source>
</evidence>
<dbReference type="SUPFAM" id="SSF56214">
    <property type="entry name" value="4'-phosphopantetheinyl transferase"/>
    <property type="match status" value="1"/>
</dbReference>
<dbReference type="NCBIfam" id="TIGR00556">
    <property type="entry name" value="pantethn_trn"/>
    <property type="match status" value="1"/>
</dbReference>
<evidence type="ECO:0000256" key="8">
    <source>
        <dbReference type="ARBA" id="ARBA00050875"/>
    </source>
</evidence>
<dbReference type="RefSeq" id="WP_074747632.1">
    <property type="nucleotide sequence ID" value="NZ_FOCT01000010.1"/>
</dbReference>
<dbReference type="Proteomes" id="UP000183898">
    <property type="component" value="Unassembled WGS sequence"/>
</dbReference>
<accession>A0A1H8LJ08</accession>
<dbReference type="InterPro" id="IPR002582">
    <property type="entry name" value="ACPS"/>
</dbReference>
<comment type="subcellular location">
    <subcellularLocation>
        <location evidence="10">Cytoplasm</location>
    </subcellularLocation>
</comment>
<dbReference type="InterPro" id="IPR008278">
    <property type="entry name" value="4-PPantetheinyl_Trfase_dom"/>
</dbReference>
<comment type="catalytic activity">
    <reaction evidence="8 10">
        <text>apo-[ACP] + CoA = holo-[ACP] + adenosine 3',5'-bisphosphate + H(+)</text>
        <dbReference type="Rhea" id="RHEA:12068"/>
        <dbReference type="Rhea" id="RHEA-COMP:9685"/>
        <dbReference type="Rhea" id="RHEA-COMP:9690"/>
        <dbReference type="ChEBI" id="CHEBI:15378"/>
        <dbReference type="ChEBI" id="CHEBI:29999"/>
        <dbReference type="ChEBI" id="CHEBI:57287"/>
        <dbReference type="ChEBI" id="CHEBI:58343"/>
        <dbReference type="ChEBI" id="CHEBI:64479"/>
        <dbReference type="EC" id="2.7.8.7"/>
    </reaction>
</comment>
<evidence type="ECO:0000256" key="6">
    <source>
        <dbReference type="ARBA" id="ARBA00023098"/>
    </source>
</evidence>
<keyword evidence="5 10" id="KW-0460">Magnesium</keyword>
<evidence type="ECO:0000313" key="12">
    <source>
        <dbReference type="EMBL" id="SEO04766.1"/>
    </source>
</evidence>
<keyword evidence="7 10" id="KW-0275">Fatty acid biosynthesis</keyword>
<dbReference type="HAMAP" id="MF_00101">
    <property type="entry name" value="AcpS"/>
    <property type="match status" value="1"/>
</dbReference>
<organism evidence="12 13">
    <name type="scientific">Nitrosospira multiformis</name>
    <dbReference type="NCBI Taxonomy" id="1231"/>
    <lineage>
        <taxon>Bacteria</taxon>
        <taxon>Pseudomonadati</taxon>
        <taxon>Pseudomonadota</taxon>
        <taxon>Betaproteobacteria</taxon>
        <taxon>Nitrosomonadales</taxon>
        <taxon>Nitrosomonadaceae</taxon>
        <taxon>Nitrosospira</taxon>
    </lineage>
</organism>
<protein>
    <recommendedName>
        <fullName evidence="10">Holo-[acyl-carrier-protein] synthase</fullName>
        <shortName evidence="10">Holo-ACP synthase</shortName>
        <ecNumber evidence="10">2.7.8.7</ecNumber>
    </recommendedName>
    <alternativeName>
        <fullName evidence="10">4'-phosphopantetheinyl transferase AcpS</fullName>
    </alternativeName>
</protein>
<dbReference type="InterPro" id="IPR004568">
    <property type="entry name" value="Ppantetheine-prot_Trfase_dom"/>
</dbReference>
<feature type="binding site" evidence="10">
    <location>
        <position position="57"/>
    </location>
    <ligand>
        <name>Mg(2+)</name>
        <dbReference type="ChEBI" id="CHEBI:18420"/>
    </ligand>
</feature>
<dbReference type="InterPro" id="IPR037143">
    <property type="entry name" value="4-PPantetheinyl_Trfase_dom_sf"/>
</dbReference>
<name>A0A1H8LJ08_9PROT</name>
<reference evidence="12 13" key="1">
    <citation type="submission" date="2016-10" db="EMBL/GenBank/DDBJ databases">
        <authorList>
            <person name="de Groot N.N."/>
        </authorList>
    </citation>
    <scope>NUCLEOTIDE SEQUENCE [LARGE SCALE GENOMIC DNA]</scope>
    <source>
        <strain evidence="12 13">Nl18</strain>
    </source>
</reference>
<comment type="function">
    <text evidence="9">Transfers the 4'-phosphopantetheine moiety from coenzyme A to the 'Ser-36' of acyl-carrier-protein.</text>
</comment>
<proteinExistence type="inferred from homology"/>
<dbReference type="Pfam" id="PF01648">
    <property type="entry name" value="ACPS"/>
    <property type="match status" value="1"/>
</dbReference>
<dbReference type="EC" id="2.7.8.7" evidence="10"/>
<comment type="cofactor">
    <cofactor evidence="10">
        <name>Mg(2+)</name>
        <dbReference type="ChEBI" id="CHEBI:18420"/>
    </cofactor>
</comment>
<evidence type="ECO:0000256" key="5">
    <source>
        <dbReference type="ARBA" id="ARBA00022842"/>
    </source>
</evidence>
<keyword evidence="2 10" id="KW-0808">Transferase</keyword>
<evidence type="ECO:0000256" key="7">
    <source>
        <dbReference type="ARBA" id="ARBA00023160"/>
    </source>
</evidence>
<sequence>MIYGIGTDLVETSRIARLLEKYGERFARRLLTDEEWPEYAKSMQPVMFLAKRFAAKEALAKAFGTGIRHPVSLSHIGVTHDTLGKPYFKFHPELHTLAQNEGITRHHLSISDELNLACAFVILEK</sequence>
<keyword evidence="1 10" id="KW-0444">Lipid biosynthesis</keyword>
<feature type="domain" description="4'-phosphopantetheinyl transferase" evidence="11">
    <location>
        <begin position="4"/>
        <end position="98"/>
    </location>
</feature>
<dbReference type="EMBL" id="FOCT01000010">
    <property type="protein sequence ID" value="SEO04766.1"/>
    <property type="molecule type" value="Genomic_DNA"/>
</dbReference>
<dbReference type="GO" id="GO:0000287">
    <property type="term" value="F:magnesium ion binding"/>
    <property type="evidence" value="ECO:0007669"/>
    <property type="project" value="UniProtKB-UniRule"/>
</dbReference>
<evidence type="ECO:0000256" key="2">
    <source>
        <dbReference type="ARBA" id="ARBA00022679"/>
    </source>
</evidence>
<comment type="similarity">
    <text evidence="10">Belongs to the P-Pant transferase superfamily. AcpS family.</text>
</comment>
<dbReference type="NCBIfam" id="TIGR00516">
    <property type="entry name" value="acpS"/>
    <property type="match status" value="1"/>
</dbReference>
<dbReference type="GO" id="GO:0005737">
    <property type="term" value="C:cytoplasm"/>
    <property type="evidence" value="ECO:0007669"/>
    <property type="project" value="UniProtKB-SubCell"/>
</dbReference>
<keyword evidence="4 10" id="KW-0276">Fatty acid metabolism</keyword>
<dbReference type="FunFam" id="3.90.470.20:FF:000001">
    <property type="entry name" value="Holo-[acyl-carrier-protein] synthase"/>
    <property type="match status" value="1"/>
</dbReference>
<evidence type="ECO:0000256" key="3">
    <source>
        <dbReference type="ARBA" id="ARBA00022723"/>
    </source>
</evidence>
<keyword evidence="10" id="KW-0963">Cytoplasm</keyword>
<dbReference type="Gene3D" id="3.90.470.20">
    <property type="entry name" value="4'-phosphopantetheinyl transferase domain"/>
    <property type="match status" value="1"/>
</dbReference>
<evidence type="ECO:0000256" key="10">
    <source>
        <dbReference type="HAMAP-Rule" id="MF_00101"/>
    </source>
</evidence>
<comment type="function">
    <text evidence="10">Transfers the 4'-phosphopantetheine moiety from coenzyme A to a Ser of acyl-carrier-protein.</text>
</comment>
<feature type="binding site" evidence="10">
    <location>
        <position position="8"/>
    </location>
    <ligand>
        <name>Mg(2+)</name>
        <dbReference type="ChEBI" id="CHEBI:18420"/>
    </ligand>
</feature>
<evidence type="ECO:0000256" key="9">
    <source>
        <dbReference type="ARBA" id="ARBA00054726"/>
    </source>
</evidence>
<evidence type="ECO:0000259" key="11">
    <source>
        <dbReference type="Pfam" id="PF01648"/>
    </source>
</evidence>
<evidence type="ECO:0000256" key="1">
    <source>
        <dbReference type="ARBA" id="ARBA00022516"/>
    </source>
</evidence>
<gene>
    <name evidence="10" type="primary">acpS</name>
    <name evidence="12" type="ORF">SAMN05216404_110112</name>
</gene>